<evidence type="ECO:0000313" key="2">
    <source>
        <dbReference type="EMBL" id="OCA13893.1"/>
    </source>
</evidence>
<dbReference type="AlphaFoldDB" id="A0A1B8XTB8"/>
<sequence length="192" mass="21475">MFFPHSLGPVRAPCWQCHGSYPTLPGALFWGTVVFPKDRYFHKVLALLVHTWQVVSLCTRTAATPGTRAQTQSYTLPRARTQTQSYTLPRAQTQSYTLPRAQTQSYTLPRAQTQSYTLPGTSAQWSVPTQTTQTRGSVTPSHIPTMQCAHSECLPPPQAPKECYTQYKHKALHIHTRSAALGNTHTQCYSTN</sequence>
<organism evidence="2">
    <name type="scientific">Xenopus tropicalis</name>
    <name type="common">Western clawed frog</name>
    <name type="synonym">Silurana tropicalis</name>
    <dbReference type="NCBI Taxonomy" id="8364"/>
    <lineage>
        <taxon>Eukaryota</taxon>
        <taxon>Metazoa</taxon>
        <taxon>Chordata</taxon>
        <taxon>Craniata</taxon>
        <taxon>Vertebrata</taxon>
        <taxon>Euteleostomi</taxon>
        <taxon>Amphibia</taxon>
        <taxon>Batrachia</taxon>
        <taxon>Anura</taxon>
        <taxon>Pipoidea</taxon>
        <taxon>Pipidae</taxon>
        <taxon>Xenopodinae</taxon>
        <taxon>Xenopus</taxon>
        <taxon>Silurana</taxon>
    </lineage>
</organism>
<reference evidence="2" key="3">
    <citation type="submission" date="2016-05" db="EMBL/GenBank/DDBJ databases">
        <title>WGS assembly of Xenopus tropicalis.</title>
        <authorList>
            <person name="Sessions A."/>
            <person name="Jenkins J."/>
            <person name="Mitros T."/>
            <person name="Lyons J.T."/>
            <person name="Dichmann D.S."/>
            <person name="Robert J."/>
            <person name="Harland R.M."/>
            <person name="Rokhsar D.S."/>
        </authorList>
    </citation>
    <scope>NUCLEOTIDE SEQUENCE</scope>
    <source>
        <strain evidence="2">Nigerian</strain>
    </source>
</reference>
<name>A0A1B8XTB8_XENTR</name>
<reference evidence="2" key="1">
    <citation type="submission" date="2009-11" db="EMBL/GenBank/DDBJ databases">
        <authorList>
            <consortium name="US DOE Joint Genome Institute (JGI-PGF)"/>
            <person name="Ottilar R."/>
            <person name="Schmutz J."/>
            <person name="Salamov A."/>
            <person name="Cheng J.F."/>
            <person name="Lucas S."/>
            <person name="Pitluck S."/>
            <person name="Gundlach H."/>
            <person name="Guo Y."/>
            <person name="Haberer G."/>
            <person name="Nasrallah J."/>
            <person name="Mayer K.F.X."/>
            <person name="van de Peer Y."/>
            <person name="Weigel D."/>
            <person name="Grigoriev I.V."/>
        </authorList>
    </citation>
    <scope>NUCLEOTIDE SEQUENCE</scope>
    <source>
        <strain evidence="2">Nigerian</strain>
    </source>
</reference>
<protein>
    <submittedName>
        <fullName evidence="2">Uncharacterized protein</fullName>
    </submittedName>
</protein>
<proteinExistence type="predicted"/>
<evidence type="ECO:0000256" key="1">
    <source>
        <dbReference type="SAM" id="MobiDB-lite"/>
    </source>
</evidence>
<gene>
    <name evidence="2" type="ORF">XENTR_v90028869mg</name>
</gene>
<accession>A0A1B8XTB8</accession>
<feature type="region of interest" description="Disordered" evidence="1">
    <location>
        <begin position="120"/>
        <end position="140"/>
    </location>
</feature>
<reference evidence="2" key="2">
    <citation type="journal article" date="2010" name="Science">
        <title>The genome of the Western clawed frog Xenopus tropicalis.</title>
        <authorList>
            <person name="Hellsten U."/>
            <person name="Harland R.M."/>
            <person name="Gilchrist M.J."/>
            <person name="Hendrix D."/>
            <person name="Jurka J."/>
            <person name="Kapitonov V."/>
            <person name="Ovcharenko I."/>
            <person name="Putnam N.H."/>
            <person name="Shu S."/>
            <person name="Taher L."/>
            <person name="Blitz I.L."/>
            <person name="Blumberg B."/>
            <person name="Dichmann D.S."/>
            <person name="Dubchak I."/>
            <person name="Amaya E."/>
            <person name="Detter J.C."/>
            <person name="Fletcher R."/>
            <person name="Gerhard D.S."/>
            <person name="Goodstein D."/>
            <person name="Graves T."/>
            <person name="Grigoriev I.V."/>
            <person name="Grimwood J."/>
            <person name="Kawashima T."/>
            <person name="Lindquist E."/>
            <person name="Lucas S.M."/>
            <person name="Mead P.E."/>
            <person name="Mitros T."/>
            <person name="Ogino H."/>
            <person name="Ohta Y."/>
            <person name="Poliakov A.V."/>
            <person name="Pollet N."/>
            <person name="Robert J."/>
            <person name="Salamov A."/>
            <person name="Sater A.K."/>
            <person name="Schmutz J."/>
            <person name="Terry A."/>
            <person name="Vize P.D."/>
            <person name="Warren W.C."/>
            <person name="Wells D."/>
            <person name="Wills A."/>
            <person name="Wilson R.K."/>
            <person name="Zimmerman L.B."/>
            <person name="Zorn A.M."/>
            <person name="Grainger R."/>
            <person name="Grammer T."/>
            <person name="Khokha M.K."/>
            <person name="Richardson P.M."/>
            <person name="Rokhsar D.S."/>
        </authorList>
    </citation>
    <scope>NUCLEOTIDE SEQUENCE [LARGE SCALE GENOMIC DNA]</scope>
    <source>
        <strain evidence="2">Nigerian</strain>
    </source>
</reference>
<dbReference type="EMBL" id="KV463528">
    <property type="protein sequence ID" value="OCA13893.1"/>
    <property type="molecule type" value="Genomic_DNA"/>
</dbReference>